<gene>
    <name evidence="1" type="ORF">HPB50_007965</name>
</gene>
<keyword evidence="2" id="KW-1185">Reference proteome</keyword>
<accession>A0ACB7S8D0</accession>
<proteinExistence type="predicted"/>
<evidence type="ECO:0000313" key="2">
    <source>
        <dbReference type="Proteomes" id="UP000821845"/>
    </source>
</evidence>
<evidence type="ECO:0000313" key="1">
    <source>
        <dbReference type="EMBL" id="KAH6930019.1"/>
    </source>
</evidence>
<dbReference type="Proteomes" id="UP000821845">
    <property type="component" value="Chromosome 5"/>
</dbReference>
<sequence>MTQQQMKAYKFLEAHNVFTNGWVQGLAAKQLLSKLVTVLSEMSSAIVEFTETEEVEVVPANWINGDVCSWPGEKVEKGRKSAQSVYAGEPSIEMNSFDDLKCLIQYTEKLKLCQGCPAEKYPKIASSLVATKEGEKWRRNTCTIIKQFLDVLNVTEENALEKSTKLFASQLTTESLRVTLLSTLDIISYLFDKEAVYVLTAKLNQDPLERHFGLARSFGGDESHPTVVNFTQIFRLLSLYTSITSITVHIHHIKTALRGSVQGEPNAVLVSVEDTLKTAGEAHRSKRASLRTEIEARLLEMTSFPCITPDQMSDEHSYFRSSPDGSVVYYLAGYVVHKMGKRKECQLCLQDVSSEASVIGSDAYLTTYRSFKEGSLRHPSIKMLHFMRVVN</sequence>
<name>A0ACB7S8D0_HYAAI</name>
<reference evidence="1" key="1">
    <citation type="submission" date="2020-05" db="EMBL/GenBank/DDBJ databases">
        <title>Large-scale comparative analyses of tick genomes elucidate their genetic diversity and vector capacities.</title>
        <authorList>
            <person name="Jia N."/>
            <person name="Wang J."/>
            <person name="Shi W."/>
            <person name="Du L."/>
            <person name="Sun Y."/>
            <person name="Zhan W."/>
            <person name="Jiang J."/>
            <person name="Wang Q."/>
            <person name="Zhang B."/>
            <person name="Ji P."/>
            <person name="Sakyi L.B."/>
            <person name="Cui X."/>
            <person name="Yuan T."/>
            <person name="Jiang B."/>
            <person name="Yang W."/>
            <person name="Lam T.T.-Y."/>
            <person name="Chang Q."/>
            <person name="Ding S."/>
            <person name="Wang X."/>
            <person name="Zhu J."/>
            <person name="Ruan X."/>
            <person name="Zhao L."/>
            <person name="Wei J."/>
            <person name="Que T."/>
            <person name="Du C."/>
            <person name="Cheng J."/>
            <person name="Dai P."/>
            <person name="Han X."/>
            <person name="Huang E."/>
            <person name="Gao Y."/>
            <person name="Liu J."/>
            <person name="Shao H."/>
            <person name="Ye R."/>
            <person name="Li L."/>
            <person name="Wei W."/>
            <person name="Wang X."/>
            <person name="Wang C."/>
            <person name="Yang T."/>
            <person name="Huo Q."/>
            <person name="Li W."/>
            <person name="Guo W."/>
            <person name="Chen H."/>
            <person name="Zhou L."/>
            <person name="Ni X."/>
            <person name="Tian J."/>
            <person name="Zhou Y."/>
            <person name="Sheng Y."/>
            <person name="Liu T."/>
            <person name="Pan Y."/>
            <person name="Xia L."/>
            <person name="Li J."/>
            <person name="Zhao F."/>
            <person name="Cao W."/>
        </authorList>
    </citation>
    <scope>NUCLEOTIDE SEQUENCE</scope>
    <source>
        <strain evidence="1">Hyas-2018</strain>
    </source>
</reference>
<protein>
    <submittedName>
        <fullName evidence="1">Uncharacterized protein</fullName>
    </submittedName>
</protein>
<dbReference type="EMBL" id="CM023485">
    <property type="protein sequence ID" value="KAH6930019.1"/>
    <property type="molecule type" value="Genomic_DNA"/>
</dbReference>
<organism evidence="1 2">
    <name type="scientific">Hyalomma asiaticum</name>
    <name type="common">Tick</name>
    <dbReference type="NCBI Taxonomy" id="266040"/>
    <lineage>
        <taxon>Eukaryota</taxon>
        <taxon>Metazoa</taxon>
        <taxon>Ecdysozoa</taxon>
        <taxon>Arthropoda</taxon>
        <taxon>Chelicerata</taxon>
        <taxon>Arachnida</taxon>
        <taxon>Acari</taxon>
        <taxon>Parasitiformes</taxon>
        <taxon>Ixodida</taxon>
        <taxon>Ixodoidea</taxon>
        <taxon>Ixodidae</taxon>
        <taxon>Hyalomminae</taxon>
        <taxon>Hyalomma</taxon>
    </lineage>
</organism>
<comment type="caution">
    <text evidence="1">The sequence shown here is derived from an EMBL/GenBank/DDBJ whole genome shotgun (WGS) entry which is preliminary data.</text>
</comment>